<protein>
    <submittedName>
        <fullName evidence="2">Serine/threonine-protein phosphatase</fullName>
    </submittedName>
</protein>
<gene>
    <name evidence="2" type="ORF">J3U87_03775</name>
</gene>
<dbReference type="AlphaFoldDB" id="A0A8A4TNL9"/>
<dbReference type="Gene3D" id="3.60.40.10">
    <property type="entry name" value="PPM-type phosphatase domain"/>
    <property type="match status" value="1"/>
</dbReference>
<organism evidence="2 3">
    <name type="scientific">Sulfidibacter corallicola</name>
    <dbReference type="NCBI Taxonomy" id="2818388"/>
    <lineage>
        <taxon>Bacteria</taxon>
        <taxon>Pseudomonadati</taxon>
        <taxon>Acidobacteriota</taxon>
        <taxon>Holophagae</taxon>
        <taxon>Acanthopleuribacterales</taxon>
        <taxon>Acanthopleuribacteraceae</taxon>
        <taxon>Sulfidibacter</taxon>
    </lineage>
</organism>
<keyword evidence="3" id="KW-1185">Reference proteome</keyword>
<feature type="domain" description="PPM-type phosphatase" evidence="1">
    <location>
        <begin position="5"/>
        <end position="256"/>
    </location>
</feature>
<accession>A0A8A4TNL9</accession>
<dbReference type="PANTHER" id="PTHR13832">
    <property type="entry name" value="PROTEIN PHOSPHATASE 2C"/>
    <property type="match status" value="1"/>
</dbReference>
<dbReference type="InterPro" id="IPR015655">
    <property type="entry name" value="PP2C"/>
</dbReference>
<evidence type="ECO:0000313" key="3">
    <source>
        <dbReference type="Proteomes" id="UP000663929"/>
    </source>
</evidence>
<dbReference type="SUPFAM" id="SSF81606">
    <property type="entry name" value="PP2C-like"/>
    <property type="match status" value="1"/>
</dbReference>
<name>A0A8A4TNL9_SULCO</name>
<sequence length="267" mass="29431">MKINAFGLSDVGRERQTNQDRHLCLNKLAFYVVADGMGGVAGGEIASSLACHIIDVMVHHAFRDDGWIWPSQWSKDAFNPELPLESNILAFAIERAHETIQTHAQNTPGYESMGTTVVCALFHKGKAYFAHVGDSRCYLIRNEELRCLTSDHTWVKTKVWSGEITEEEARNHPMRNLLWQSLGGQAIQIEHHCEPVLAGDMLLLCSDGVTEMLTDREIGLIIQKASPDPEAAARQMVEDANEGGGRDNITAILVHVAASEEADKATG</sequence>
<reference evidence="2" key="1">
    <citation type="submission" date="2021-03" db="EMBL/GenBank/DDBJ databases">
        <title>Acanthopleuribacteraceae sp. M133.</title>
        <authorList>
            <person name="Wang G."/>
        </authorList>
    </citation>
    <scope>NUCLEOTIDE SEQUENCE</scope>
    <source>
        <strain evidence="2">M133</strain>
    </source>
</reference>
<evidence type="ECO:0000313" key="2">
    <source>
        <dbReference type="EMBL" id="QTD51566.1"/>
    </source>
</evidence>
<dbReference type="GO" id="GO:0004722">
    <property type="term" value="F:protein serine/threonine phosphatase activity"/>
    <property type="evidence" value="ECO:0007669"/>
    <property type="project" value="InterPro"/>
</dbReference>
<dbReference type="Pfam" id="PF13672">
    <property type="entry name" value="PP2C_2"/>
    <property type="match status" value="1"/>
</dbReference>
<dbReference type="KEGG" id="scor:J3U87_03775"/>
<dbReference type="RefSeq" id="WP_237381694.1">
    <property type="nucleotide sequence ID" value="NZ_CP071793.1"/>
</dbReference>
<dbReference type="InterPro" id="IPR001932">
    <property type="entry name" value="PPM-type_phosphatase-like_dom"/>
</dbReference>
<evidence type="ECO:0000259" key="1">
    <source>
        <dbReference type="PROSITE" id="PS51746"/>
    </source>
</evidence>
<dbReference type="SMART" id="SM00331">
    <property type="entry name" value="PP2C_SIG"/>
    <property type="match status" value="1"/>
</dbReference>
<dbReference type="PROSITE" id="PS51746">
    <property type="entry name" value="PPM_2"/>
    <property type="match status" value="1"/>
</dbReference>
<proteinExistence type="predicted"/>
<dbReference type="CDD" id="cd00143">
    <property type="entry name" value="PP2Cc"/>
    <property type="match status" value="1"/>
</dbReference>
<dbReference type="EMBL" id="CP071793">
    <property type="protein sequence ID" value="QTD51566.1"/>
    <property type="molecule type" value="Genomic_DNA"/>
</dbReference>
<dbReference type="PANTHER" id="PTHR13832:SF827">
    <property type="entry name" value="PROTEIN PHOSPHATASE 1L"/>
    <property type="match status" value="1"/>
</dbReference>
<dbReference type="SMART" id="SM00332">
    <property type="entry name" value="PP2Cc"/>
    <property type="match status" value="1"/>
</dbReference>
<dbReference type="Proteomes" id="UP000663929">
    <property type="component" value="Chromosome"/>
</dbReference>
<dbReference type="InterPro" id="IPR036457">
    <property type="entry name" value="PPM-type-like_dom_sf"/>
</dbReference>